<keyword evidence="1" id="KW-0547">Nucleotide-binding</keyword>
<dbReference type="SMART" id="SM00534">
    <property type="entry name" value="MUTSac"/>
    <property type="match status" value="1"/>
</dbReference>
<evidence type="ECO:0000256" key="3">
    <source>
        <dbReference type="ARBA" id="ARBA00023125"/>
    </source>
</evidence>
<dbReference type="InterPro" id="IPR045076">
    <property type="entry name" value="MutS"/>
</dbReference>
<keyword evidence="4" id="KW-0472">Membrane</keyword>
<keyword evidence="4" id="KW-1133">Transmembrane helix</keyword>
<dbReference type="EMBL" id="JBJHZZ010000001">
    <property type="protein sequence ID" value="MFL0245933.1"/>
    <property type="molecule type" value="Genomic_DNA"/>
</dbReference>
<proteinExistence type="predicted"/>
<accession>A0ABW8T2G2</accession>
<evidence type="ECO:0000313" key="7">
    <source>
        <dbReference type="Proteomes" id="UP001623591"/>
    </source>
</evidence>
<dbReference type="Pfam" id="PF00488">
    <property type="entry name" value="MutS_V"/>
    <property type="match status" value="1"/>
</dbReference>
<dbReference type="Gene3D" id="3.40.50.300">
    <property type="entry name" value="P-loop containing nucleotide triphosphate hydrolases"/>
    <property type="match status" value="1"/>
</dbReference>
<feature type="transmembrane region" description="Helical" evidence="4">
    <location>
        <begin position="42"/>
        <end position="60"/>
    </location>
</feature>
<keyword evidence="4" id="KW-0812">Transmembrane</keyword>
<reference evidence="6 7" key="1">
    <citation type="submission" date="2024-11" db="EMBL/GenBank/DDBJ databases">
        <authorList>
            <person name="Heng Y.C."/>
            <person name="Lim A.C.H."/>
            <person name="Lee J.K.Y."/>
            <person name="Kittelmann S."/>
        </authorList>
    </citation>
    <scope>NUCLEOTIDE SEQUENCE [LARGE SCALE GENOMIC DNA]</scope>
    <source>
        <strain evidence="6 7">WILCCON 0185</strain>
    </source>
</reference>
<dbReference type="SUPFAM" id="SSF52540">
    <property type="entry name" value="P-loop containing nucleoside triphosphate hydrolases"/>
    <property type="match status" value="1"/>
</dbReference>
<evidence type="ECO:0000313" key="6">
    <source>
        <dbReference type="EMBL" id="MFL0245933.1"/>
    </source>
</evidence>
<feature type="transmembrane region" description="Helical" evidence="4">
    <location>
        <begin position="16"/>
        <end position="36"/>
    </location>
</feature>
<protein>
    <submittedName>
        <fullName evidence="6">MutS-related protein</fullName>
    </submittedName>
</protein>
<keyword evidence="2" id="KW-0067">ATP-binding</keyword>
<dbReference type="InterPro" id="IPR027417">
    <property type="entry name" value="P-loop_NTPase"/>
</dbReference>
<dbReference type="InterPro" id="IPR000432">
    <property type="entry name" value="DNA_mismatch_repair_MutS_C"/>
</dbReference>
<keyword evidence="7" id="KW-1185">Reference proteome</keyword>
<dbReference type="PANTHER" id="PTHR11361:SF152">
    <property type="entry name" value="DNA MISMATCH REPAIR PROTEIN"/>
    <property type="match status" value="1"/>
</dbReference>
<evidence type="ECO:0000256" key="1">
    <source>
        <dbReference type="ARBA" id="ARBA00022741"/>
    </source>
</evidence>
<sequence length="584" mass="67103">MDEKEMLIKKANYMKFAMWTFIVLIGISGYAVILMGEQIGKAYYLGFTLIIPLGILALYFRRKMLKYKALYSIKNSWGNKDIRKRKFEDIKKLYEYMKKESEDAFFIDDQTWDDLTMNKIFEEIDRTFSAAGEQILYFMLRNPKFNDKELTKRKLLLKFFKENKELREKILVELYYLGRQTKNRITDLLWGELPKKSWVSIFFNFMALLPIIILLLIPFMGIKIGIYIVVVFIINMYISYKFRNEISAHVEAMSYLSAVVNTGKKLCEISSGELSDYTEGLKSNLKHIKASKSASLLGSINADVILQYFNILFLIKERSFFKVIGELTKYKREMQNVYIAIGEIDALISIASYREGLTFYVEPELVSGERVLDISNLVHPLVTNPIANSISIFNQGIVLTGSNMSGKSTFLRTIGVNALLAQTIATCIAKNYKGSYFKILSSISPNDDILQGKSYYLGEAEAVLRIINNCEDNIPSLCIIDEIFRGTNPIERISASSEILDYLINHNSVPIVATHDLELTGIVDKSYECYYFTEDVGEDGLKFDYLIRKGVSQTTNAIKLLKFLGYPDNIIENTYKRIDKLFLK</sequence>
<dbReference type="InterPro" id="IPR036187">
    <property type="entry name" value="DNA_mismatch_repair_MutS_sf"/>
</dbReference>
<organism evidence="6 7">
    <name type="scientific">Candidatus Clostridium stratigraminis</name>
    <dbReference type="NCBI Taxonomy" id="3381661"/>
    <lineage>
        <taxon>Bacteria</taxon>
        <taxon>Bacillati</taxon>
        <taxon>Bacillota</taxon>
        <taxon>Clostridia</taxon>
        <taxon>Eubacteriales</taxon>
        <taxon>Clostridiaceae</taxon>
        <taxon>Clostridium</taxon>
    </lineage>
</organism>
<dbReference type="PANTHER" id="PTHR11361">
    <property type="entry name" value="DNA MISMATCH REPAIR PROTEIN MUTS FAMILY MEMBER"/>
    <property type="match status" value="1"/>
</dbReference>
<dbReference type="SUPFAM" id="SSF48334">
    <property type="entry name" value="DNA repair protein MutS, domain III"/>
    <property type="match status" value="1"/>
</dbReference>
<feature type="domain" description="DNA mismatch repair proteins mutS family" evidence="5">
    <location>
        <begin position="394"/>
        <end position="579"/>
    </location>
</feature>
<dbReference type="Proteomes" id="UP001623591">
    <property type="component" value="Unassembled WGS sequence"/>
</dbReference>
<dbReference type="RefSeq" id="WP_406768388.1">
    <property type="nucleotide sequence ID" value="NZ_JBJHZZ010000001.1"/>
</dbReference>
<evidence type="ECO:0000259" key="5">
    <source>
        <dbReference type="SMART" id="SM00534"/>
    </source>
</evidence>
<gene>
    <name evidence="6" type="ORF">ACJDUG_02945</name>
</gene>
<comment type="caution">
    <text evidence="6">The sequence shown here is derived from an EMBL/GenBank/DDBJ whole genome shotgun (WGS) entry which is preliminary data.</text>
</comment>
<evidence type="ECO:0000256" key="4">
    <source>
        <dbReference type="SAM" id="Phobius"/>
    </source>
</evidence>
<evidence type="ECO:0000256" key="2">
    <source>
        <dbReference type="ARBA" id="ARBA00022840"/>
    </source>
</evidence>
<keyword evidence="3" id="KW-0238">DNA-binding</keyword>
<name>A0ABW8T2G2_9CLOT</name>